<dbReference type="EMBL" id="FOXR01000001">
    <property type="protein sequence ID" value="SFP63392.1"/>
    <property type="molecule type" value="Genomic_DNA"/>
</dbReference>
<dbReference type="NCBIfam" id="NF005322">
    <property type="entry name" value="PRK06853.1-2"/>
    <property type="match status" value="1"/>
</dbReference>
<evidence type="ECO:0000259" key="2">
    <source>
        <dbReference type="Pfam" id="PF01558"/>
    </source>
</evidence>
<evidence type="ECO:0000313" key="3">
    <source>
        <dbReference type="EMBL" id="SFP63392.1"/>
    </source>
</evidence>
<dbReference type="Gene3D" id="3.40.920.10">
    <property type="entry name" value="Pyruvate-ferredoxin oxidoreductase, PFOR, domain III"/>
    <property type="match status" value="1"/>
</dbReference>
<protein>
    <submittedName>
        <fullName evidence="3">Indolepyruvate ferredoxin oxidoreductase beta subunit</fullName>
    </submittedName>
</protein>
<dbReference type="InterPro" id="IPR052198">
    <property type="entry name" value="IorB_Oxidoreductase"/>
</dbReference>
<dbReference type="NCBIfam" id="NF005325">
    <property type="entry name" value="PRK06853.1-5"/>
    <property type="match status" value="1"/>
</dbReference>
<dbReference type="Proteomes" id="UP000198577">
    <property type="component" value="Unassembled WGS sequence"/>
</dbReference>
<dbReference type="InterPro" id="IPR002869">
    <property type="entry name" value="Pyrv_flavodox_OxRed_cen"/>
</dbReference>
<organism evidence="3 4">
    <name type="scientific">Caldicoprobacter faecalis</name>
    <dbReference type="NCBI Taxonomy" id="937334"/>
    <lineage>
        <taxon>Bacteria</taxon>
        <taxon>Bacillati</taxon>
        <taxon>Bacillota</taxon>
        <taxon>Clostridia</taxon>
        <taxon>Caldicoprobacterales</taxon>
        <taxon>Caldicoprobacteraceae</taxon>
        <taxon>Caldicoprobacter</taxon>
    </lineage>
</organism>
<dbReference type="PANTHER" id="PTHR43854:SF1">
    <property type="entry name" value="INDOLEPYRUVATE OXIDOREDUCTASE SUBUNIT IORB"/>
    <property type="match status" value="1"/>
</dbReference>
<dbReference type="PANTHER" id="PTHR43854">
    <property type="entry name" value="INDOLEPYRUVATE OXIDOREDUCTASE SUBUNIT IORB"/>
    <property type="match status" value="1"/>
</dbReference>
<sequence length="193" mass="21210">MDTRSILIVGVGGQGTLLASRILGSLFVDLGYDVKISEVHGMAQRGGSVVTHVRYGTKVFSPLVEPGTADILLAFEKMEALRWIHFLKEQGRAIINSQEIEPMSVIMGAYEYPKDLEDRIRNVCPGAVFFDALAVAKELGNIKVANTVLIGVLARFLNVEPPMWEKAIKTAVPPKTIEVNLKAFHRGYNSELS</sequence>
<evidence type="ECO:0000313" key="4">
    <source>
        <dbReference type="Proteomes" id="UP000198577"/>
    </source>
</evidence>
<dbReference type="InterPro" id="IPR019752">
    <property type="entry name" value="Pyrv/ketoisovalerate_OxRed_cat"/>
</dbReference>
<reference evidence="3 4" key="1">
    <citation type="submission" date="2016-10" db="EMBL/GenBank/DDBJ databases">
        <authorList>
            <person name="de Groot N.N."/>
        </authorList>
    </citation>
    <scope>NUCLEOTIDE SEQUENCE [LARGE SCALE GENOMIC DNA]</scope>
    <source>
        <strain evidence="3 4">DSM 20678</strain>
    </source>
</reference>
<gene>
    <name evidence="3" type="ORF">SAMN05444406_101165</name>
</gene>
<evidence type="ECO:0000256" key="1">
    <source>
        <dbReference type="ARBA" id="ARBA00023002"/>
    </source>
</evidence>
<keyword evidence="3" id="KW-0670">Pyruvate</keyword>
<accession>A0A1I5RXZ1</accession>
<name>A0A1I5RXZ1_9FIRM</name>
<dbReference type="OrthoDB" id="9789125at2"/>
<dbReference type="STRING" id="937334.SAMN05444406_101165"/>
<dbReference type="AlphaFoldDB" id="A0A1I5RXZ1"/>
<feature type="domain" description="Pyruvate/ketoisovalerate oxidoreductase catalytic" evidence="2">
    <location>
        <begin position="12"/>
        <end position="189"/>
    </location>
</feature>
<keyword evidence="4" id="KW-1185">Reference proteome</keyword>
<proteinExistence type="predicted"/>
<dbReference type="SUPFAM" id="SSF53323">
    <property type="entry name" value="Pyruvate-ferredoxin oxidoreductase, PFOR, domain III"/>
    <property type="match status" value="1"/>
</dbReference>
<dbReference type="GO" id="GO:0016903">
    <property type="term" value="F:oxidoreductase activity, acting on the aldehyde or oxo group of donors"/>
    <property type="evidence" value="ECO:0007669"/>
    <property type="project" value="InterPro"/>
</dbReference>
<dbReference type="Pfam" id="PF01558">
    <property type="entry name" value="POR"/>
    <property type="match status" value="1"/>
</dbReference>
<dbReference type="RefSeq" id="WP_092281819.1">
    <property type="nucleotide sequence ID" value="NZ_FOXR01000001.1"/>
</dbReference>
<keyword evidence="1" id="KW-0560">Oxidoreductase</keyword>